<evidence type="ECO:0000256" key="10">
    <source>
        <dbReference type="ARBA" id="ARBA00023136"/>
    </source>
</evidence>
<keyword evidence="7" id="KW-1278">Translocase</keyword>
<feature type="transmembrane region" description="Helical" evidence="11">
    <location>
        <begin position="150"/>
        <end position="166"/>
    </location>
</feature>
<evidence type="ECO:0000256" key="6">
    <source>
        <dbReference type="ARBA" id="ARBA00022840"/>
    </source>
</evidence>
<dbReference type="InterPro" id="IPR027417">
    <property type="entry name" value="P-loop_NTPase"/>
</dbReference>
<keyword evidence="10 11" id="KW-0472">Membrane</keyword>
<keyword evidence="8 11" id="KW-1133">Transmembrane helix</keyword>
<keyword evidence="15" id="KW-1185">Reference proteome</keyword>
<name>A0A2S6H2I9_9GAMM</name>
<dbReference type="PROSITE" id="PS00211">
    <property type="entry name" value="ABC_TRANSPORTER_1"/>
    <property type="match status" value="1"/>
</dbReference>
<dbReference type="SUPFAM" id="SSF90123">
    <property type="entry name" value="ABC transporter transmembrane region"/>
    <property type="match status" value="1"/>
</dbReference>
<dbReference type="Gene3D" id="1.20.1560.10">
    <property type="entry name" value="ABC transporter type 1, transmembrane domain"/>
    <property type="match status" value="1"/>
</dbReference>
<evidence type="ECO:0000256" key="4">
    <source>
        <dbReference type="ARBA" id="ARBA00022692"/>
    </source>
</evidence>
<dbReference type="InterPro" id="IPR039421">
    <property type="entry name" value="Type_1_exporter"/>
</dbReference>
<feature type="transmembrane region" description="Helical" evidence="11">
    <location>
        <begin position="258"/>
        <end position="278"/>
    </location>
</feature>
<dbReference type="SMART" id="SM00382">
    <property type="entry name" value="AAA"/>
    <property type="match status" value="1"/>
</dbReference>
<dbReference type="InterPro" id="IPR003593">
    <property type="entry name" value="AAA+_ATPase"/>
</dbReference>
<dbReference type="InterPro" id="IPR011917">
    <property type="entry name" value="ABC_transpr_lipidA"/>
</dbReference>
<dbReference type="EMBL" id="PTIY01000007">
    <property type="protein sequence ID" value="PPK71651.1"/>
    <property type="molecule type" value="Genomic_DNA"/>
</dbReference>
<organism evidence="14 15">
    <name type="scientific">Methylobacter tundripaludum</name>
    <dbReference type="NCBI Taxonomy" id="173365"/>
    <lineage>
        <taxon>Bacteria</taxon>
        <taxon>Pseudomonadati</taxon>
        <taxon>Pseudomonadota</taxon>
        <taxon>Gammaproteobacteria</taxon>
        <taxon>Methylococcales</taxon>
        <taxon>Methylococcaceae</taxon>
        <taxon>Methylobacter</taxon>
    </lineage>
</organism>
<keyword evidence="6 14" id="KW-0067">ATP-binding</keyword>
<keyword evidence="9" id="KW-0445">Lipid transport</keyword>
<dbReference type="GO" id="GO:0016887">
    <property type="term" value="F:ATP hydrolysis activity"/>
    <property type="evidence" value="ECO:0007669"/>
    <property type="project" value="InterPro"/>
</dbReference>
<keyword evidence="3" id="KW-1003">Cell membrane</keyword>
<dbReference type="CDD" id="cd18552">
    <property type="entry name" value="ABC_6TM_MsbA_like"/>
    <property type="match status" value="1"/>
</dbReference>
<dbReference type="Proteomes" id="UP000238071">
    <property type="component" value="Unassembled WGS sequence"/>
</dbReference>
<keyword evidence="5" id="KW-0547">Nucleotide-binding</keyword>
<dbReference type="Pfam" id="PF00005">
    <property type="entry name" value="ABC_tran"/>
    <property type="match status" value="1"/>
</dbReference>
<dbReference type="InterPro" id="IPR017871">
    <property type="entry name" value="ABC_transporter-like_CS"/>
</dbReference>
<evidence type="ECO:0000256" key="1">
    <source>
        <dbReference type="ARBA" id="ARBA00004651"/>
    </source>
</evidence>
<evidence type="ECO:0000256" key="5">
    <source>
        <dbReference type="ARBA" id="ARBA00022741"/>
    </source>
</evidence>
<evidence type="ECO:0000256" key="9">
    <source>
        <dbReference type="ARBA" id="ARBA00023055"/>
    </source>
</evidence>
<dbReference type="Pfam" id="PF00664">
    <property type="entry name" value="ABC_membrane"/>
    <property type="match status" value="1"/>
</dbReference>
<comment type="caution">
    <text evidence="14">The sequence shown here is derived from an EMBL/GenBank/DDBJ whole genome shotgun (WGS) entry which is preliminary data.</text>
</comment>
<evidence type="ECO:0000256" key="11">
    <source>
        <dbReference type="SAM" id="Phobius"/>
    </source>
</evidence>
<dbReference type="InterPro" id="IPR003439">
    <property type="entry name" value="ABC_transporter-like_ATP-bd"/>
</dbReference>
<keyword evidence="4 11" id="KW-0812">Transmembrane</keyword>
<evidence type="ECO:0000259" key="13">
    <source>
        <dbReference type="PROSITE" id="PS50929"/>
    </source>
</evidence>
<accession>A0A2S6H2I9</accession>
<protein>
    <submittedName>
        <fullName evidence="14">ATP-binding cassette, subfamily B, MsbA</fullName>
    </submittedName>
</protein>
<evidence type="ECO:0000313" key="14">
    <source>
        <dbReference type="EMBL" id="PPK71651.1"/>
    </source>
</evidence>
<dbReference type="AlphaFoldDB" id="A0A2S6H2I9"/>
<feature type="transmembrane region" description="Helical" evidence="11">
    <location>
        <begin position="73"/>
        <end position="93"/>
    </location>
</feature>
<dbReference type="GO" id="GO:0005886">
    <property type="term" value="C:plasma membrane"/>
    <property type="evidence" value="ECO:0007669"/>
    <property type="project" value="UniProtKB-SubCell"/>
</dbReference>
<dbReference type="PROSITE" id="PS50893">
    <property type="entry name" value="ABC_TRANSPORTER_2"/>
    <property type="match status" value="1"/>
</dbReference>
<dbReference type="GO" id="GO:0034040">
    <property type="term" value="F:ATPase-coupled lipid transmembrane transporter activity"/>
    <property type="evidence" value="ECO:0007669"/>
    <property type="project" value="InterPro"/>
</dbReference>
<evidence type="ECO:0000259" key="12">
    <source>
        <dbReference type="PROSITE" id="PS50893"/>
    </source>
</evidence>
<feature type="domain" description="ABC transporter" evidence="12">
    <location>
        <begin position="344"/>
        <end position="580"/>
    </location>
</feature>
<dbReference type="PROSITE" id="PS50929">
    <property type="entry name" value="ABC_TM1F"/>
    <property type="match status" value="1"/>
</dbReference>
<dbReference type="SUPFAM" id="SSF52540">
    <property type="entry name" value="P-loop containing nucleoside triphosphate hydrolases"/>
    <property type="match status" value="1"/>
</dbReference>
<feature type="transmembrane region" description="Helical" evidence="11">
    <location>
        <begin position="29"/>
        <end position="53"/>
    </location>
</feature>
<feature type="domain" description="ABC transmembrane type-1" evidence="13">
    <location>
        <begin position="33"/>
        <end position="312"/>
    </location>
</feature>
<dbReference type="GO" id="GO:0015421">
    <property type="term" value="F:ABC-type oligopeptide transporter activity"/>
    <property type="evidence" value="ECO:0007669"/>
    <property type="project" value="TreeGrafter"/>
</dbReference>
<gene>
    <name evidence="14" type="ORF">B0F88_107175</name>
</gene>
<evidence type="ECO:0000256" key="8">
    <source>
        <dbReference type="ARBA" id="ARBA00022989"/>
    </source>
</evidence>
<dbReference type="PANTHER" id="PTHR43394:SF1">
    <property type="entry name" value="ATP-BINDING CASSETTE SUB-FAMILY B MEMBER 10, MITOCHONDRIAL"/>
    <property type="match status" value="1"/>
</dbReference>
<sequence>MKYSKNMKKKSKESAQIYKRLLTYVKPHLGLFAISIIGFLIYSGTQTLFAALIKHIIDTLQTETREGMNYLPLLFSGLIIVHGIGAYLGNYFLAKVSNNVVHALRCEIFDQYTRLPTAYFDAHNSGYMISRITNNVGQVTQATTDAVRTIVREGFTAIGLLIYLFYSNWMLSLVFVAIAPVLVVLVGYVSRRLRGISKKMQESIGDMTHITSELVGGHRVVRSYGGEEYERRRFLESSLYNRSQSLKLSTTMAIHNPIMQFIIAIALSFLMYMALFLMKQSTVGEFVGYLTAAFLLPKPIRQLSDANSDIQKGIAAAESLFEILDEPGELDEGTYQAERCKGALEFKNLTFQYAGANEPALIDINFKAEPGQTIALVGASGGGKSTLANLVSRFYPHDTGEILLDGVEINTYQLANLRKQLALVNQQVTLFNDTIANNIAYGALATASRSEITQAATDAYAMEFIAKLEQGLDTEIGENGVKLSGGQRQRLALARALLKDAPILILDEATSALDTESERYIQAALQKVMSNRTTLVIAHRLSTIENADIILVMDHGRIVERGTHQELIATNGAYARLHSMQFKEHRKGGKPVAATEALNSGIA</sequence>
<dbReference type="InterPro" id="IPR011527">
    <property type="entry name" value="ABC1_TM_dom"/>
</dbReference>
<keyword evidence="2" id="KW-0813">Transport</keyword>
<comment type="subcellular location">
    <subcellularLocation>
        <location evidence="1">Cell membrane</location>
        <topology evidence="1">Multi-pass membrane protein</topology>
    </subcellularLocation>
</comment>
<evidence type="ECO:0000256" key="3">
    <source>
        <dbReference type="ARBA" id="ARBA00022475"/>
    </source>
</evidence>
<dbReference type="FunFam" id="3.40.50.300:FF:000140">
    <property type="entry name" value="Lipid A export ATP-binding/permease protein MsbA"/>
    <property type="match status" value="1"/>
</dbReference>
<dbReference type="Gene3D" id="3.40.50.300">
    <property type="entry name" value="P-loop containing nucleotide triphosphate hydrolases"/>
    <property type="match status" value="1"/>
</dbReference>
<dbReference type="GO" id="GO:0005524">
    <property type="term" value="F:ATP binding"/>
    <property type="evidence" value="ECO:0007669"/>
    <property type="project" value="UniProtKB-KW"/>
</dbReference>
<dbReference type="NCBIfam" id="TIGR02203">
    <property type="entry name" value="MsbA_lipidA"/>
    <property type="match status" value="1"/>
</dbReference>
<dbReference type="InterPro" id="IPR036640">
    <property type="entry name" value="ABC1_TM_sf"/>
</dbReference>
<reference evidence="14 15" key="1">
    <citation type="submission" date="2018-02" db="EMBL/GenBank/DDBJ databases">
        <title>Subsurface microbial communities from deep shales in Ohio and West Virginia, USA.</title>
        <authorList>
            <person name="Wrighton K."/>
        </authorList>
    </citation>
    <scope>NUCLEOTIDE SEQUENCE [LARGE SCALE GENOMIC DNA]</scope>
    <source>
        <strain evidence="14 15">OWC-G53F</strain>
    </source>
</reference>
<evidence type="ECO:0000313" key="15">
    <source>
        <dbReference type="Proteomes" id="UP000238071"/>
    </source>
</evidence>
<evidence type="ECO:0000256" key="2">
    <source>
        <dbReference type="ARBA" id="ARBA00022448"/>
    </source>
</evidence>
<proteinExistence type="predicted"/>
<dbReference type="PANTHER" id="PTHR43394">
    <property type="entry name" value="ATP-DEPENDENT PERMEASE MDL1, MITOCHONDRIAL"/>
    <property type="match status" value="1"/>
</dbReference>
<evidence type="ECO:0000256" key="7">
    <source>
        <dbReference type="ARBA" id="ARBA00022967"/>
    </source>
</evidence>
<feature type="transmembrane region" description="Helical" evidence="11">
    <location>
        <begin position="172"/>
        <end position="190"/>
    </location>
</feature>